<name>A0ABR2BBI3_9ROSI</name>
<sequence length="147" mass="15888">MNAVHVRNQKHELTPPRNSLFAEGYQVQARQAVTGLRDKPVTKHDALPNSEVPAKIICPGRTHCLPAEASPLSSSPITAQTTSADQPIAEASPKRKGKTPAGRTITRTDPSSPEEEQAAHQPAQKRRQYHIITSDSADEQSAAIPDT</sequence>
<dbReference type="Proteomes" id="UP001472677">
    <property type="component" value="Unassembled WGS sequence"/>
</dbReference>
<keyword evidence="3" id="KW-1185">Reference proteome</keyword>
<feature type="compositionally biased region" description="Low complexity" evidence="1">
    <location>
        <begin position="65"/>
        <end position="76"/>
    </location>
</feature>
<gene>
    <name evidence="2" type="ORF">V6N12_046808</name>
</gene>
<proteinExistence type="predicted"/>
<evidence type="ECO:0000313" key="2">
    <source>
        <dbReference type="EMBL" id="KAK8504471.1"/>
    </source>
</evidence>
<evidence type="ECO:0000313" key="3">
    <source>
        <dbReference type="Proteomes" id="UP001472677"/>
    </source>
</evidence>
<reference evidence="2 3" key="1">
    <citation type="journal article" date="2024" name="G3 (Bethesda)">
        <title>Genome assembly of Hibiscus sabdariffa L. provides insights into metabolisms of medicinal natural products.</title>
        <authorList>
            <person name="Kim T."/>
        </authorList>
    </citation>
    <scope>NUCLEOTIDE SEQUENCE [LARGE SCALE GENOMIC DNA]</scope>
    <source>
        <strain evidence="2">TK-2024</strain>
        <tissue evidence="2">Old leaves</tissue>
    </source>
</reference>
<protein>
    <submittedName>
        <fullName evidence="2">Uncharacterized protein</fullName>
    </submittedName>
</protein>
<comment type="caution">
    <text evidence="2">The sequence shown here is derived from an EMBL/GenBank/DDBJ whole genome shotgun (WGS) entry which is preliminary data.</text>
</comment>
<feature type="region of interest" description="Disordered" evidence="1">
    <location>
        <begin position="65"/>
        <end position="147"/>
    </location>
</feature>
<evidence type="ECO:0000256" key="1">
    <source>
        <dbReference type="SAM" id="MobiDB-lite"/>
    </source>
</evidence>
<dbReference type="EMBL" id="JBBPBM010000141">
    <property type="protein sequence ID" value="KAK8504471.1"/>
    <property type="molecule type" value="Genomic_DNA"/>
</dbReference>
<accession>A0ABR2BBI3</accession>
<organism evidence="2 3">
    <name type="scientific">Hibiscus sabdariffa</name>
    <name type="common">roselle</name>
    <dbReference type="NCBI Taxonomy" id="183260"/>
    <lineage>
        <taxon>Eukaryota</taxon>
        <taxon>Viridiplantae</taxon>
        <taxon>Streptophyta</taxon>
        <taxon>Embryophyta</taxon>
        <taxon>Tracheophyta</taxon>
        <taxon>Spermatophyta</taxon>
        <taxon>Magnoliopsida</taxon>
        <taxon>eudicotyledons</taxon>
        <taxon>Gunneridae</taxon>
        <taxon>Pentapetalae</taxon>
        <taxon>rosids</taxon>
        <taxon>malvids</taxon>
        <taxon>Malvales</taxon>
        <taxon>Malvaceae</taxon>
        <taxon>Malvoideae</taxon>
        <taxon>Hibiscus</taxon>
    </lineage>
</organism>